<gene>
    <name evidence="2" type="ORF">AB6713_15880</name>
</gene>
<dbReference type="RefSeq" id="WP_370564389.1">
    <property type="nucleotide sequence ID" value="NZ_JBFWIB010000008.1"/>
</dbReference>
<proteinExistence type="predicted"/>
<organism evidence="2 3">
    <name type="scientific">Luteimonas salinilitoris</name>
    <dbReference type="NCBI Taxonomy" id="3237697"/>
    <lineage>
        <taxon>Bacteria</taxon>
        <taxon>Pseudomonadati</taxon>
        <taxon>Pseudomonadota</taxon>
        <taxon>Gammaproteobacteria</taxon>
        <taxon>Lysobacterales</taxon>
        <taxon>Lysobacteraceae</taxon>
        <taxon>Luteimonas</taxon>
    </lineage>
</organism>
<keyword evidence="3" id="KW-1185">Reference proteome</keyword>
<reference evidence="2 3" key="1">
    <citation type="submission" date="2024-07" db="EMBL/GenBank/DDBJ databases">
        <title>Luteimonas salilacus sp. nov., isolated from the shore soil of Salt Lake in Tibet of China.</title>
        <authorList>
            <person name="Zhang X."/>
            <person name="Li A."/>
        </authorList>
    </citation>
    <scope>NUCLEOTIDE SEQUENCE [LARGE SCALE GENOMIC DNA]</scope>
    <source>
        <strain evidence="2 3">B3-2-R+30</strain>
    </source>
</reference>
<evidence type="ECO:0000256" key="1">
    <source>
        <dbReference type="SAM" id="SignalP"/>
    </source>
</evidence>
<dbReference type="Proteomes" id="UP001566331">
    <property type="component" value="Unassembled WGS sequence"/>
</dbReference>
<keyword evidence="1" id="KW-0732">Signal</keyword>
<name>A0ABV4HTJ2_9GAMM</name>
<sequence length="259" mass="28932">MRKLRIIPLMAALLFSVSASAQDTQGSRTTGKIEPLPRDLEMQLALSALPPHLRDDATVYVLNPGTGFELAREGNNGFHTFVARTGEDTMRGSWRFAEYRDDILYPVSFDAAGAKAHMRVFFDIATMQAKGMPAAELKEIIQQRYRTGYYKPPERAGVSYMLSPILRTYDNPEESDRVATTNNPHVMHYAPNVSNKDVGGPKPALVPYPFVTIEGPHGFMIQHFGKLETAAITQEYREMLARLCKIEALWCLPAESGSH</sequence>
<protein>
    <submittedName>
        <fullName evidence="2">Uncharacterized protein</fullName>
    </submittedName>
</protein>
<comment type="caution">
    <text evidence="2">The sequence shown here is derived from an EMBL/GenBank/DDBJ whole genome shotgun (WGS) entry which is preliminary data.</text>
</comment>
<dbReference type="EMBL" id="JBFWIC010000026">
    <property type="protein sequence ID" value="MEZ0476079.1"/>
    <property type="molecule type" value="Genomic_DNA"/>
</dbReference>
<evidence type="ECO:0000313" key="2">
    <source>
        <dbReference type="EMBL" id="MEZ0476079.1"/>
    </source>
</evidence>
<feature type="signal peptide" evidence="1">
    <location>
        <begin position="1"/>
        <end position="21"/>
    </location>
</feature>
<evidence type="ECO:0000313" key="3">
    <source>
        <dbReference type="Proteomes" id="UP001566331"/>
    </source>
</evidence>
<feature type="chain" id="PRO_5045886771" evidence="1">
    <location>
        <begin position="22"/>
        <end position="259"/>
    </location>
</feature>
<accession>A0ABV4HTJ2</accession>